<dbReference type="AlphaFoldDB" id="A0A165ISQ6"/>
<dbReference type="InParanoid" id="A0A165ISQ6"/>
<name>A0A165ISQ6_EXIGL</name>
<evidence type="ECO:0000256" key="1">
    <source>
        <dbReference type="SAM" id="MobiDB-lite"/>
    </source>
</evidence>
<feature type="region of interest" description="Disordered" evidence="1">
    <location>
        <begin position="28"/>
        <end position="53"/>
    </location>
</feature>
<evidence type="ECO:0000313" key="2">
    <source>
        <dbReference type="EMBL" id="KZV93824.1"/>
    </source>
</evidence>
<keyword evidence="3" id="KW-1185">Reference proteome</keyword>
<gene>
    <name evidence="2" type="ORF">EXIGLDRAFT_835418</name>
</gene>
<dbReference type="Proteomes" id="UP000077266">
    <property type="component" value="Unassembled WGS sequence"/>
</dbReference>
<organism evidence="2 3">
    <name type="scientific">Exidia glandulosa HHB12029</name>
    <dbReference type="NCBI Taxonomy" id="1314781"/>
    <lineage>
        <taxon>Eukaryota</taxon>
        <taxon>Fungi</taxon>
        <taxon>Dikarya</taxon>
        <taxon>Basidiomycota</taxon>
        <taxon>Agaricomycotina</taxon>
        <taxon>Agaricomycetes</taxon>
        <taxon>Auriculariales</taxon>
        <taxon>Exidiaceae</taxon>
        <taxon>Exidia</taxon>
    </lineage>
</organism>
<proteinExistence type="predicted"/>
<protein>
    <submittedName>
        <fullName evidence="2">Uncharacterized protein</fullName>
    </submittedName>
</protein>
<accession>A0A165ISQ6</accession>
<feature type="region of interest" description="Disordered" evidence="1">
    <location>
        <begin position="97"/>
        <end position="139"/>
    </location>
</feature>
<feature type="compositionally biased region" description="Low complexity" evidence="1">
    <location>
        <begin position="40"/>
        <end position="49"/>
    </location>
</feature>
<dbReference type="EMBL" id="KV425983">
    <property type="protein sequence ID" value="KZV93824.1"/>
    <property type="molecule type" value="Genomic_DNA"/>
</dbReference>
<evidence type="ECO:0000313" key="3">
    <source>
        <dbReference type="Proteomes" id="UP000077266"/>
    </source>
</evidence>
<reference evidence="2 3" key="1">
    <citation type="journal article" date="2016" name="Mol. Biol. Evol.">
        <title>Comparative Genomics of Early-Diverging Mushroom-Forming Fungi Provides Insights into the Origins of Lignocellulose Decay Capabilities.</title>
        <authorList>
            <person name="Nagy L.G."/>
            <person name="Riley R."/>
            <person name="Tritt A."/>
            <person name="Adam C."/>
            <person name="Daum C."/>
            <person name="Floudas D."/>
            <person name="Sun H."/>
            <person name="Yadav J.S."/>
            <person name="Pangilinan J."/>
            <person name="Larsson K.H."/>
            <person name="Matsuura K."/>
            <person name="Barry K."/>
            <person name="Labutti K."/>
            <person name="Kuo R."/>
            <person name="Ohm R.A."/>
            <person name="Bhattacharya S.S."/>
            <person name="Shirouzu T."/>
            <person name="Yoshinaga Y."/>
            <person name="Martin F.M."/>
            <person name="Grigoriev I.V."/>
            <person name="Hibbett D.S."/>
        </authorList>
    </citation>
    <scope>NUCLEOTIDE SEQUENCE [LARGE SCALE GENOMIC DNA]</scope>
    <source>
        <strain evidence="2 3">HHB12029</strain>
    </source>
</reference>
<sequence>MAVRATGLAANYPATVVADAFSNLKVSDDVDSPESSAQQNTVTKKTTASKNKKKALAMKRLGGADDIRVVFASASNIDHSVAKPFLFNVQSVLESVNTYNSGPPPLDELPQGVDSETYGESVGLPYQPQLAKAQSRGSP</sequence>